<dbReference type="Proteomes" id="UP000256485">
    <property type="component" value="Unassembled WGS sequence"/>
</dbReference>
<dbReference type="AlphaFoldDB" id="A0A3D9V5G3"/>
<evidence type="ECO:0000256" key="2">
    <source>
        <dbReference type="SAM" id="Phobius"/>
    </source>
</evidence>
<dbReference type="Pfam" id="PF08044">
    <property type="entry name" value="DUF1707"/>
    <property type="match status" value="1"/>
</dbReference>
<keyword evidence="2" id="KW-0472">Membrane</keyword>
<dbReference type="PANTHER" id="PTHR40763">
    <property type="entry name" value="MEMBRANE PROTEIN-RELATED"/>
    <property type="match status" value="1"/>
</dbReference>
<evidence type="ECO:0000259" key="3">
    <source>
        <dbReference type="Pfam" id="PF08044"/>
    </source>
</evidence>
<keyword evidence="2" id="KW-0812">Transmembrane</keyword>
<reference evidence="5 6" key="1">
    <citation type="submission" date="2018-08" db="EMBL/GenBank/DDBJ databases">
        <title>Sequencing the genomes of 1000 actinobacteria strains.</title>
        <authorList>
            <person name="Klenk H.-P."/>
        </authorList>
    </citation>
    <scope>NUCLEOTIDE SEQUENCE [LARGE SCALE GENOMIC DNA]</scope>
    <source>
        <strain evidence="5 6">DSM 22891</strain>
    </source>
</reference>
<organism evidence="5 6">
    <name type="scientific">Thermasporomyces composti</name>
    <dbReference type="NCBI Taxonomy" id="696763"/>
    <lineage>
        <taxon>Bacteria</taxon>
        <taxon>Bacillati</taxon>
        <taxon>Actinomycetota</taxon>
        <taxon>Actinomycetes</taxon>
        <taxon>Propionibacteriales</taxon>
        <taxon>Nocardioidaceae</taxon>
        <taxon>Thermasporomyces</taxon>
    </lineage>
</organism>
<gene>
    <name evidence="5" type="ORF">DFJ64_2478</name>
</gene>
<name>A0A3D9V5G3_THECX</name>
<dbReference type="Pfam" id="PF13828">
    <property type="entry name" value="DUF4190"/>
    <property type="match status" value="1"/>
</dbReference>
<proteinExistence type="predicted"/>
<evidence type="ECO:0000259" key="4">
    <source>
        <dbReference type="Pfam" id="PF13828"/>
    </source>
</evidence>
<dbReference type="PANTHER" id="PTHR40763:SF4">
    <property type="entry name" value="DUF1707 DOMAIN-CONTAINING PROTEIN"/>
    <property type="match status" value="1"/>
</dbReference>
<dbReference type="InterPro" id="IPR025241">
    <property type="entry name" value="DUF4190"/>
</dbReference>
<feature type="region of interest" description="Disordered" evidence="1">
    <location>
        <begin position="1"/>
        <end position="28"/>
    </location>
</feature>
<accession>A0A3D9V5G3</accession>
<evidence type="ECO:0000313" key="6">
    <source>
        <dbReference type="Proteomes" id="UP000256485"/>
    </source>
</evidence>
<dbReference type="EMBL" id="QTUC01000001">
    <property type="protein sequence ID" value="REF37042.1"/>
    <property type="molecule type" value="Genomic_DNA"/>
</dbReference>
<protein>
    <submittedName>
        <fullName evidence="5">Uncharacterized protein DUF4190</fullName>
    </submittedName>
</protein>
<keyword evidence="2" id="KW-1133">Transmembrane helix</keyword>
<feature type="transmembrane region" description="Helical" evidence="2">
    <location>
        <begin position="178"/>
        <end position="200"/>
    </location>
</feature>
<evidence type="ECO:0000256" key="1">
    <source>
        <dbReference type="SAM" id="MobiDB-lite"/>
    </source>
</evidence>
<comment type="caution">
    <text evidence="5">The sequence shown here is derived from an EMBL/GenBank/DDBJ whole genome shotgun (WGS) entry which is preliminary data.</text>
</comment>
<feature type="transmembrane region" description="Helical" evidence="2">
    <location>
        <begin position="212"/>
        <end position="238"/>
    </location>
</feature>
<feature type="compositionally biased region" description="Polar residues" evidence="1">
    <location>
        <begin position="107"/>
        <end position="126"/>
    </location>
</feature>
<evidence type="ECO:0000313" key="5">
    <source>
        <dbReference type="EMBL" id="REF37042.1"/>
    </source>
</evidence>
<feature type="domain" description="DUF4190" evidence="4">
    <location>
        <begin position="170"/>
        <end position="230"/>
    </location>
</feature>
<sequence>MALLAARRTGSPAGGEMSTDWESMRASDADRERAADVLKAAVAEGRLDWNEHRERLDAVMRSRTYGELHELIADLPVGPLPFHTPPAGPSLPIRPPIALPGQTSWLDRTPRLGQTSRLDQTSSTSRLEPLRTHPTQPIRLGDGGMGAPPAPLTNPWSTYVPAPVRATEPLAKVSIGCALLGLCTSGMTAVPAIVTGHLALGRIRRTSGDGTGLAVTGMVLGYLELAFVAVWFVLAAIFG</sequence>
<feature type="domain" description="DUF1707" evidence="3">
    <location>
        <begin position="24"/>
        <end position="76"/>
    </location>
</feature>
<dbReference type="InterPro" id="IPR012551">
    <property type="entry name" value="DUF1707_SHOCT-like"/>
</dbReference>
<keyword evidence="6" id="KW-1185">Reference proteome</keyword>
<feature type="region of interest" description="Disordered" evidence="1">
    <location>
        <begin position="107"/>
        <end position="143"/>
    </location>
</feature>